<name>A0ABN9U111_9DINO</name>
<feature type="compositionally biased region" description="Low complexity" evidence="1">
    <location>
        <begin position="279"/>
        <end position="298"/>
    </location>
</feature>
<feature type="non-terminal residue" evidence="2">
    <location>
        <position position="1"/>
    </location>
</feature>
<evidence type="ECO:0000256" key="1">
    <source>
        <dbReference type="SAM" id="MobiDB-lite"/>
    </source>
</evidence>
<dbReference type="PANTHER" id="PTHR35596:SF1">
    <property type="entry name" value="MICROBIAL-TYPE PARG CATALYTIC DOMAIN-CONTAINING PROTEIN"/>
    <property type="match status" value="1"/>
</dbReference>
<dbReference type="Gene3D" id="3.40.220.10">
    <property type="entry name" value="Leucine Aminopeptidase, subunit E, domain 1"/>
    <property type="match status" value="1"/>
</dbReference>
<feature type="compositionally biased region" description="Low complexity" evidence="1">
    <location>
        <begin position="250"/>
        <end position="269"/>
    </location>
</feature>
<evidence type="ECO:0000313" key="2">
    <source>
        <dbReference type="EMBL" id="CAK0851928.1"/>
    </source>
</evidence>
<reference evidence="2" key="1">
    <citation type="submission" date="2023-10" db="EMBL/GenBank/DDBJ databases">
        <authorList>
            <person name="Chen Y."/>
            <person name="Shah S."/>
            <person name="Dougan E. K."/>
            <person name="Thang M."/>
            <person name="Chan C."/>
        </authorList>
    </citation>
    <scope>NUCLEOTIDE SEQUENCE [LARGE SCALE GENOMIC DNA]</scope>
</reference>
<gene>
    <name evidence="2" type="ORF">PCOR1329_LOCUS43922</name>
</gene>
<organism evidence="2 3">
    <name type="scientific">Prorocentrum cordatum</name>
    <dbReference type="NCBI Taxonomy" id="2364126"/>
    <lineage>
        <taxon>Eukaryota</taxon>
        <taxon>Sar</taxon>
        <taxon>Alveolata</taxon>
        <taxon>Dinophyceae</taxon>
        <taxon>Prorocentrales</taxon>
        <taxon>Prorocentraceae</taxon>
        <taxon>Prorocentrum</taxon>
    </lineage>
</organism>
<dbReference type="InterPro" id="IPR043472">
    <property type="entry name" value="Macro_dom-like"/>
</dbReference>
<feature type="compositionally biased region" description="Basic residues" evidence="1">
    <location>
        <begin position="299"/>
        <end position="311"/>
    </location>
</feature>
<accession>A0ABN9U111</accession>
<dbReference type="PANTHER" id="PTHR35596">
    <property type="entry name" value="DUF2263 DOMAIN-CONTAINING PROTEIN"/>
    <property type="match status" value="1"/>
</dbReference>
<comment type="caution">
    <text evidence="2">The sequence shown here is derived from an EMBL/GenBank/DDBJ whole genome shotgun (WGS) entry which is preliminary data.</text>
</comment>
<dbReference type="EMBL" id="CAUYUJ010015282">
    <property type="protein sequence ID" value="CAK0851928.1"/>
    <property type="molecule type" value="Genomic_DNA"/>
</dbReference>
<proteinExistence type="predicted"/>
<feature type="region of interest" description="Disordered" evidence="1">
    <location>
        <begin position="239"/>
        <end position="323"/>
    </location>
</feature>
<evidence type="ECO:0000313" key="3">
    <source>
        <dbReference type="Proteomes" id="UP001189429"/>
    </source>
</evidence>
<protein>
    <recommendedName>
        <fullName evidence="4">Phosphoglycerate kinase</fullName>
    </recommendedName>
</protein>
<sequence length="323" mass="33687">EAVCMQTTLFRCLQHASRLAGSSQGSPYIPTDGAVYSPRVEVFRHDWHSGYSPMEKPVELACLVSVAMPNQNSRVRDAPVDVIKPMDYLEVLRSKWRAALHAACVAKASDVVCPDAGCGVYQNQPEAVGAALGAVLQSEYEGHIENVWLCGSSAFAAAVQAALSPGSPTWPLQLAGEDSGKVTPLSEGNLRRWLRKSFYSGGVESRSGHPTKTAGVEVVGMKVHDAVVEVFEGLGQVHGRGDVESRTPSAKSGAAAAAQGREGAPAAGGSRAQPCRGCRPSGAAQEAAAGPGAAPNARRGGHERRPRHRGGAGRAGAPARWPG</sequence>
<evidence type="ECO:0008006" key="4">
    <source>
        <dbReference type="Google" id="ProtNLM"/>
    </source>
</evidence>
<keyword evidence="3" id="KW-1185">Reference proteome</keyword>
<dbReference type="Proteomes" id="UP001189429">
    <property type="component" value="Unassembled WGS sequence"/>
</dbReference>